<protein>
    <recommendedName>
        <fullName evidence="3">Rhs protein</fullName>
    </recommendedName>
</protein>
<organism evidence="1 2">
    <name type="scientific">Pseudomonas syringae pv. lapsa</name>
    <dbReference type="NCBI Taxonomy" id="199201"/>
    <lineage>
        <taxon>Bacteria</taxon>
        <taxon>Pseudomonadati</taxon>
        <taxon>Pseudomonadota</taxon>
        <taxon>Gammaproteobacteria</taxon>
        <taxon>Pseudomonadales</taxon>
        <taxon>Pseudomonadaceae</taxon>
        <taxon>Pseudomonas</taxon>
        <taxon>Pseudomonas syringae</taxon>
    </lineage>
</organism>
<reference evidence="1 2" key="1">
    <citation type="submission" date="2018-08" db="EMBL/GenBank/DDBJ databases">
        <title>Recombination of ecologically and evolutionarily significant loci maintains genetic cohesion in the Pseudomonas syringae species complex.</title>
        <authorList>
            <person name="Dillon M."/>
            <person name="Thakur S."/>
            <person name="Almeida R.N.D."/>
            <person name="Weir B.S."/>
            <person name="Guttman D.S."/>
        </authorList>
    </citation>
    <scope>NUCLEOTIDE SEQUENCE [LARGE SCALE GENOMIC DNA]</scope>
    <source>
        <strain evidence="1 2">ICMP 3946</strain>
    </source>
</reference>
<dbReference type="Proteomes" id="UP000267978">
    <property type="component" value="Unassembled WGS sequence"/>
</dbReference>
<name>A0AB74A3T5_PSESX</name>
<accession>A0AB74A3T5</accession>
<proteinExistence type="predicted"/>
<evidence type="ECO:0000313" key="1">
    <source>
        <dbReference type="EMBL" id="RML24910.1"/>
    </source>
</evidence>
<evidence type="ECO:0008006" key="3">
    <source>
        <dbReference type="Google" id="ProtNLM"/>
    </source>
</evidence>
<comment type="caution">
    <text evidence="1">The sequence shown here is derived from an EMBL/GenBank/DDBJ whole genome shotgun (WGS) entry which is preliminary data.</text>
</comment>
<gene>
    <name evidence="1" type="ORF">ALQ98_200002</name>
</gene>
<sequence>MGKAWVGDGYKVASDGKALVSQNGLRQYRPPTYKPHQKGTQANFEQRFLGQEKKKWQPNAHLDITN</sequence>
<dbReference type="EMBL" id="RBNO01000076">
    <property type="protein sequence ID" value="RML24910.1"/>
    <property type="molecule type" value="Genomic_DNA"/>
</dbReference>
<evidence type="ECO:0000313" key="2">
    <source>
        <dbReference type="Proteomes" id="UP000267978"/>
    </source>
</evidence>
<dbReference type="AlphaFoldDB" id="A0AB74A3T5"/>